<sequence length="243" mass="28729">MLFISTFTSLLPPTGLPPVSFLLFLTLTSSPPSKVFLNSSPFLTQCPLHPASVTTHMSFFGAQIYFPTKIYFCLFANDITIAFSLSTFISLWKYFLFSVFFRYSSSSCLSYLLSSDIFLLFFFSLFLYFYRFPFFLSILFLSLVLHFFLSIFFLYVFVIELFLILHFTLVFIFLSSIYNRYLPLPLSRFSYLIFNIFVFLSSFHICYFLSQFSWFPLLHYFIIYFASSFGLVYLTTFFFPTRN</sequence>
<dbReference type="Proteomes" id="UP000597762">
    <property type="component" value="Unassembled WGS sequence"/>
</dbReference>
<keyword evidence="1" id="KW-0812">Transmembrane</keyword>
<proteinExistence type="predicted"/>
<dbReference type="AlphaFoldDB" id="A0A812CED7"/>
<comment type="caution">
    <text evidence="2">The sequence shown here is derived from an EMBL/GenBank/DDBJ whole genome shotgun (WGS) entry which is preliminary data.</text>
</comment>
<feature type="transmembrane region" description="Helical" evidence="1">
    <location>
        <begin position="161"/>
        <end position="179"/>
    </location>
</feature>
<keyword evidence="3" id="KW-1185">Reference proteome</keyword>
<reference evidence="2" key="1">
    <citation type="submission" date="2021-01" db="EMBL/GenBank/DDBJ databases">
        <authorList>
            <person name="Li R."/>
            <person name="Bekaert M."/>
        </authorList>
    </citation>
    <scope>NUCLEOTIDE SEQUENCE</scope>
    <source>
        <strain evidence="2">Farmed</strain>
    </source>
</reference>
<keyword evidence="1" id="KW-0472">Membrane</keyword>
<accession>A0A812CED7</accession>
<name>A0A812CED7_ACAPH</name>
<evidence type="ECO:0000313" key="3">
    <source>
        <dbReference type="Proteomes" id="UP000597762"/>
    </source>
</evidence>
<protein>
    <submittedName>
        <fullName evidence="2">Uncharacterized protein</fullName>
    </submittedName>
</protein>
<feature type="transmembrane region" description="Helical" evidence="1">
    <location>
        <begin position="109"/>
        <end position="129"/>
    </location>
</feature>
<dbReference type="EMBL" id="CAHIKZ030001578">
    <property type="protein sequence ID" value="CAE1268616.1"/>
    <property type="molecule type" value="Genomic_DNA"/>
</dbReference>
<evidence type="ECO:0000313" key="2">
    <source>
        <dbReference type="EMBL" id="CAE1268616.1"/>
    </source>
</evidence>
<feature type="transmembrane region" description="Helical" evidence="1">
    <location>
        <begin position="218"/>
        <end position="239"/>
    </location>
</feature>
<evidence type="ECO:0000256" key="1">
    <source>
        <dbReference type="SAM" id="Phobius"/>
    </source>
</evidence>
<gene>
    <name evidence="2" type="ORF">SPHA_36162</name>
</gene>
<feature type="transmembrane region" description="Helical" evidence="1">
    <location>
        <begin position="191"/>
        <end position="212"/>
    </location>
</feature>
<feature type="transmembrane region" description="Helical" evidence="1">
    <location>
        <begin position="134"/>
        <end position="155"/>
    </location>
</feature>
<organism evidence="2 3">
    <name type="scientific">Acanthosepion pharaonis</name>
    <name type="common">Pharaoh cuttlefish</name>
    <name type="synonym">Sepia pharaonis</name>
    <dbReference type="NCBI Taxonomy" id="158019"/>
    <lineage>
        <taxon>Eukaryota</taxon>
        <taxon>Metazoa</taxon>
        <taxon>Spiralia</taxon>
        <taxon>Lophotrochozoa</taxon>
        <taxon>Mollusca</taxon>
        <taxon>Cephalopoda</taxon>
        <taxon>Coleoidea</taxon>
        <taxon>Decapodiformes</taxon>
        <taxon>Sepiida</taxon>
        <taxon>Sepiina</taxon>
        <taxon>Sepiidae</taxon>
        <taxon>Acanthosepion</taxon>
    </lineage>
</organism>
<keyword evidence="1" id="KW-1133">Transmembrane helix</keyword>